<evidence type="ECO:0000313" key="2">
    <source>
        <dbReference type="EMBL" id="GFH71119.1"/>
    </source>
</evidence>
<dbReference type="EMBL" id="BLLN01000003">
    <property type="protein sequence ID" value="GFH71119.1"/>
    <property type="molecule type" value="Genomic_DNA"/>
</dbReference>
<reference evidence="2 3" key="1">
    <citation type="submission" date="2020-02" db="EMBL/GenBank/DDBJ databases">
        <title>Whole genome shotgun sequence of Streptomyces diastaticus subsp. diastaticus NBRC 13412.</title>
        <authorList>
            <person name="Ichikawa N."/>
            <person name="Komaki H."/>
            <person name="Tamura T."/>
        </authorList>
    </citation>
    <scope>NUCLEOTIDE SEQUENCE [LARGE SCALE GENOMIC DNA]</scope>
    <source>
        <strain evidence="2 3">NBRC 13412</strain>
    </source>
</reference>
<feature type="region of interest" description="Disordered" evidence="1">
    <location>
        <begin position="103"/>
        <end position="140"/>
    </location>
</feature>
<protein>
    <recommendedName>
        <fullName evidence="4">Restriction endonuclease domain-containing protein</fullName>
    </recommendedName>
</protein>
<evidence type="ECO:0000256" key="1">
    <source>
        <dbReference type="SAM" id="MobiDB-lite"/>
    </source>
</evidence>
<keyword evidence="3" id="KW-1185">Reference proteome</keyword>
<comment type="caution">
    <text evidence="2">The sequence shown here is derived from an EMBL/GenBank/DDBJ whole genome shotgun (WGS) entry which is preliminary data.</text>
</comment>
<name>A0ABQ1CL30_STRDI</name>
<accession>A0ABQ1CL30</accession>
<gene>
    <name evidence="2" type="ORF">Sdia_18870</name>
</gene>
<evidence type="ECO:0008006" key="4">
    <source>
        <dbReference type="Google" id="ProtNLM"/>
    </source>
</evidence>
<evidence type="ECO:0000313" key="3">
    <source>
        <dbReference type="Proteomes" id="UP000472710"/>
    </source>
</evidence>
<organism evidence="2 3">
    <name type="scientific">Streptomyces diastaticus subsp. diastaticus</name>
    <dbReference type="NCBI Taxonomy" id="68040"/>
    <lineage>
        <taxon>Bacteria</taxon>
        <taxon>Bacillati</taxon>
        <taxon>Actinomycetota</taxon>
        <taxon>Actinomycetes</taxon>
        <taxon>Kitasatosporales</taxon>
        <taxon>Streptomycetaceae</taxon>
        <taxon>Streptomyces</taxon>
        <taxon>Streptomyces diastaticus group</taxon>
    </lineage>
</organism>
<sequence>MAKRRATEMTAVDDRPITGVVDSFEGLEVPEGHKAELLRGDIALMAGPDLVHNRIVTALRDQIPYRRRERLRTQDIGLLKENSEPQPGLVVLNAARDRTMAACSRSSWSPRWSRSSPTPASTGTTATSGRSTRPGAYPVT</sequence>
<proteinExistence type="predicted"/>
<dbReference type="Proteomes" id="UP000472710">
    <property type="component" value="Unassembled WGS sequence"/>
</dbReference>